<evidence type="ECO:0000313" key="2">
    <source>
        <dbReference type="Proteomes" id="UP001230328"/>
    </source>
</evidence>
<proteinExistence type="predicted"/>
<protein>
    <submittedName>
        <fullName evidence="1">Uncharacterized protein</fullName>
    </submittedName>
</protein>
<name>A0ABU0SP97_9ACTN</name>
<keyword evidence="2" id="KW-1185">Reference proteome</keyword>
<gene>
    <name evidence="1" type="ORF">QF035_002962</name>
</gene>
<comment type="caution">
    <text evidence="1">The sequence shown here is derived from an EMBL/GenBank/DDBJ whole genome shotgun (WGS) entry which is preliminary data.</text>
</comment>
<reference evidence="1 2" key="1">
    <citation type="submission" date="2023-07" db="EMBL/GenBank/DDBJ databases">
        <title>Comparative genomics of wheat-associated soil bacteria to identify genetic determinants of phenazine resistance.</title>
        <authorList>
            <person name="Mouncey N."/>
        </authorList>
    </citation>
    <scope>NUCLEOTIDE SEQUENCE [LARGE SCALE GENOMIC DNA]</scope>
    <source>
        <strain evidence="1 2">V2I4</strain>
    </source>
</reference>
<dbReference type="Proteomes" id="UP001230328">
    <property type="component" value="Unassembled WGS sequence"/>
</dbReference>
<accession>A0ABU0SP97</accession>
<organism evidence="1 2">
    <name type="scientific">Streptomyces umbrinus</name>
    <dbReference type="NCBI Taxonomy" id="67370"/>
    <lineage>
        <taxon>Bacteria</taxon>
        <taxon>Bacillati</taxon>
        <taxon>Actinomycetota</taxon>
        <taxon>Actinomycetes</taxon>
        <taxon>Kitasatosporales</taxon>
        <taxon>Streptomycetaceae</taxon>
        <taxon>Streptomyces</taxon>
        <taxon>Streptomyces phaeochromogenes group</taxon>
    </lineage>
</organism>
<sequence>MPNSSKSRASQCCRAEIFEATPEPVEHRGRFAKLIGIAATFDDQD</sequence>
<dbReference type="EMBL" id="JAUSZI010000002">
    <property type="protein sequence ID" value="MDQ1025380.1"/>
    <property type="molecule type" value="Genomic_DNA"/>
</dbReference>
<dbReference type="RefSeq" id="WP_307520724.1">
    <property type="nucleotide sequence ID" value="NZ_JAUSZI010000002.1"/>
</dbReference>
<evidence type="ECO:0000313" key="1">
    <source>
        <dbReference type="EMBL" id="MDQ1025380.1"/>
    </source>
</evidence>